<dbReference type="PROSITE" id="PS50234">
    <property type="entry name" value="VWFA"/>
    <property type="match status" value="1"/>
</dbReference>
<feature type="domain" description="VWFA" evidence="2">
    <location>
        <begin position="822"/>
        <end position="1009"/>
    </location>
</feature>
<dbReference type="SUPFAM" id="SSF53300">
    <property type="entry name" value="vWA-like"/>
    <property type="match status" value="1"/>
</dbReference>
<evidence type="ECO:0000313" key="3">
    <source>
        <dbReference type="EMBL" id="VAX26931.1"/>
    </source>
</evidence>
<feature type="region of interest" description="Disordered" evidence="1">
    <location>
        <begin position="368"/>
        <end position="399"/>
    </location>
</feature>
<dbReference type="InterPro" id="IPR036465">
    <property type="entry name" value="vWFA_dom_sf"/>
</dbReference>
<name>A0A3B1CK98_9ZZZZ</name>
<protein>
    <submittedName>
        <fullName evidence="3">Nitric oxide reductase activation protein NorD</fullName>
    </submittedName>
</protein>
<dbReference type="InterPro" id="IPR051928">
    <property type="entry name" value="NorD/CobT"/>
</dbReference>
<dbReference type="Pfam" id="PF00092">
    <property type="entry name" value="VWA"/>
    <property type="match status" value="1"/>
</dbReference>
<dbReference type="SMART" id="SM00327">
    <property type="entry name" value="VWA"/>
    <property type="match status" value="1"/>
</dbReference>
<evidence type="ECO:0000256" key="1">
    <source>
        <dbReference type="SAM" id="MobiDB-lite"/>
    </source>
</evidence>
<dbReference type="AlphaFoldDB" id="A0A3B1CK98"/>
<evidence type="ECO:0000259" key="2">
    <source>
        <dbReference type="PROSITE" id="PS50234"/>
    </source>
</evidence>
<gene>
    <name evidence="3" type="ORF">MNBD_NITROSPIRAE01-766</name>
</gene>
<dbReference type="InterPro" id="IPR002035">
    <property type="entry name" value="VWF_A"/>
</dbReference>
<dbReference type="PANTHER" id="PTHR41248:SF1">
    <property type="entry name" value="NORD PROTEIN"/>
    <property type="match status" value="1"/>
</dbReference>
<sequence length="1011" mass="112683">MSAPSPSATLQNLFESLLDEDEIEEIVDVFSGLAVADQNPALNMGLILSDYSKKSAVAYFRVLAKVLETITCDELGPWVGMGIKISQKTAAAGIRFFKEAPGLFAQIPSPLLRQRFIAYGQSLADEDINLAVEYYRNAPLLLKENATSEVSFSEWVDIGRALGRLDYTLAIEYFRITPNLMPHLPMSLMPQWIQVGRNLATEKLLPTLLFMRHSPEVFSIIVSEREKELLLNLCYEVSLQNPLFVVELFTESPRIFRPFSALGLQSILLEKTTILAKYDATLATSLFLNAPNILSLMGDIALKFPEWVDEGISLLKKGVSVQGFFALKGRAGHDAMTRLRGGVSLASVSKTLKLFAEALSGKSVSIKATSKRDKEAEEPEAQENAEGGTEKAQENTAQKADIPFTDGENIYLPPHICYFPDDNLNFEWYKVATAYQAGYLEYNTFYPQMNETADLIQSLQEKYKKRGGFSSLTSFFSLFPEPSLVERLFEIAEGARVEASLRQEYPGLRKAMNRMRVHDLDRRPSLVGLSPRGVVMELLLQISMAGKTKEEIPNPLQKIVFELCEILGAVNDAGSSVAISMQVATKAFDYLYEGEENPDDMSGPMEAFEEEGIRTEGKGEDSGELQASTRGMLDPKKVEETAEIKKQYTDALIEKLKAAGLDLSSDAASAEISKSVEQGEVKLQSLKESKPSDQVEEVVERLQAEQGAAGRAEGKRAFYYDEWHCEEEEYLPRWCRVVESTVAAGENDTVEAILSEYHGMIHSITSAFQLLRPEGFKRIKGSRDGDALDLDALMVARVEMKAGMNPSDRIYIAHQKKERSVAVAFLLDMSGSTQQLLPNREKSILQVEKEALILMSKAVDAIGDQFALYGFSGRGKDTVDFSILKDFDEPYHHRVDQRIGEIESAIQNRDGAAIRHATSKLAAQPCKTRILILISDGKPLDDQYRGSYAISDTKMALREAKYRGIYPYCITVDSKGEDYLKGMYGDVAYMVIDKVESLPLRLPQIYKRLTT</sequence>
<proteinExistence type="predicted"/>
<dbReference type="EMBL" id="UOGF01000019">
    <property type="protein sequence ID" value="VAX26931.1"/>
    <property type="molecule type" value="Genomic_DNA"/>
</dbReference>
<reference evidence="3" key="1">
    <citation type="submission" date="2018-06" db="EMBL/GenBank/DDBJ databases">
        <authorList>
            <person name="Zhirakovskaya E."/>
        </authorList>
    </citation>
    <scope>NUCLEOTIDE SEQUENCE</scope>
</reference>
<organism evidence="3">
    <name type="scientific">hydrothermal vent metagenome</name>
    <dbReference type="NCBI Taxonomy" id="652676"/>
    <lineage>
        <taxon>unclassified sequences</taxon>
        <taxon>metagenomes</taxon>
        <taxon>ecological metagenomes</taxon>
    </lineage>
</organism>
<dbReference type="PANTHER" id="PTHR41248">
    <property type="entry name" value="NORD PROTEIN"/>
    <property type="match status" value="1"/>
</dbReference>
<dbReference type="Gene3D" id="3.40.50.410">
    <property type="entry name" value="von Willebrand factor, type A domain"/>
    <property type="match status" value="1"/>
</dbReference>
<accession>A0A3B1CK98</accession>
<dbReference type="CDD" id="cd01454">
    <property type="entry name" value="vWA_norD_type"/>
    <property type="match status" value="1"/>
</dbReference>